<feature type="region of interest" description="Disordered" evidence="1">
    <location>
        <begin position="412"/>
        <end position="454"/>
    </location>
</feature>
<feature type="compositionally biased region" description="Basic residues" evidence="1">
    <location>
        <begin position="33"/>
        <end position="47"/>
    </location>
</feature>
<name>A0A180G7D0_PUCT1</name>
<feature type="compositionally biased region" description="Acidic residues" evidence="1">
    <location>
        <begin position="360"/>
        <end position="381"/>
    </location>
</feature>
<dbReference type="VEuPathDB" id="FungiDB:PTTG_08204"/>
<feature type="region of interest" description="Disordered" evidence="1">
    <location>
        <begin position="213"/>
        <end position="381"/>
    </location>
</feature>
<keyword evidence="4" id="KW-1185">Reference proteome</keyword>
<evidence type="ECO:0000313" key="2">
    <source>
        <dbReference type="EMBL" id="OAV88389.1"/>
    </source>
</evidence>
<evidence type="ECO:0000313" key="4">
    <source>
        <dbReference type="Proteomes" id="UP000005240"/>
    </source>
</evidence>
<feature type="compositionally biased region" description="Basic and acidic residues" evidence="1">
    <location>
        <begin position="435"/>
        <end position="454"/>
    </location>
</feature>
<reference evidence="3 4" key="3">
    <citation type="journal article" date="2017" name="G3 (Bethesda)">
        <title>Comparative analysis highlights variable genome content of wheat rusts and divergence of the mating loci.</title>
        <authorList>
            <person name="Cuomo C.A."/>
            <person name="Bakkeren G."/>
            <person name="Khalil H.B."/>
            <person name="Panwar V."/>
            <person name="Joly D."/>
            <person name="Linning R."/>
            <person name="Sakthikumar S."/>
            <person name="Song X."/>
            <person name="Adiconis X."/>
            <person name="Fan L."/>
            <person name="Goldberg J.M."/>
            <person name="Levin J.Z."/>
            <person name="Young S."/>
            <person name="Zeng Q."/>
            <person name="Anikster Y."/>
            <person name="Bruce M."/>
            <person name="Wang M."/>
            <person name="Yin C."/>
            <person name="McCallum B."/>
            <person name="Szabo L.J."/>
            <person name="Hulbert S."/>
            <person name="Chen X."/>
            <person name="Fellers J.P."/>
        </authorList>
    </citation>
    <scope>NUCLEOTIDE SEQUENCE</scope>
    <source>
        <strain evidence="4">Isolate 1-1 / race 1 (BBBD)</strain>
        <strain evidence="3">isolate 1-1 / race 1 (BBBD)</strain>
    </source>
</reference>
<reference evidence="2" key="1">
    <citation type="submission" date="2009-11" db="EMBL/GenBank/DDBJ databases">
        <authorList>
            <consortium name="The Broad Institute Genome Sequencing Platform"/>
            <person name="Ward D."/>
            <person name="Feldgarden M."/>
            <person name="Earl A."/>
            <person name="Young S.K."/>
            <person name="Zeng Q."/>
            <person name="Koehrsen M."/>
            <person name="Alvarado L."/>
            <person name="Berlin A."/>
            <person name="Bochicchio J."/>
            <person name="Borenstein D."/>
            <person name="Chapman S.B."/>
            <person name="Chen Z."/>
            <person name="Engels R."/>
            <person name="Freedman E."/>
            <person name="Gellesch M."/>
            <person name="Goldberg J."/>
            <person name="Griggs A."/>
            <person name="Gujja S."/>
            <person name="Heilman E."/>
            <person name="Heiman D."/>
            <person name="Hepburn T."/>
            <person name="Howarth C."/>
            <person name="Jen D."/>
            <person name="Larson L."/>
            <person name="Lewis B."/>
            <person name="Mehta T."/>
            <person name="Park D."/>
            <person name="Pearson M."/>
            <person name="Roberts A."/>
            <person name="Saif S."/>
            <person name="Shea T."/>
            <person name="Shenoy N."/>
            <person name="Sisk P."/>
            <person name="Stolte C."/>
            <person name="Sykes S."/>
            <person name="Thomson T."/>
            <person name="Walk T."/>
            <person name="White J."/>
            <person name="Yandava C."/>
            <person name="Izard J."/>
            <person name="Baranova O.V."/>
            <person name="Blanton J.M."/>
            <person name="Tanner A.C."/>
            <person name="Dewhirst F.E."/>
            <person name="Haas B."/>
            <person name="Nusbaum C."/>
            <person name="Birren B."/>
        </authorList>
    </citation>
    <scope>NUCLEOTIDE SEQUENCE [LARGE SCALE GENOMIC DNA]</scope>
    <source>
        <strain evidence="2">1-1 BBBD Race 1</strain>
    </source>
</reference>
<reference evidence="3" key="4">
    <citation type="submission" date="2025-05" db="UniProtKB">
        <authorList>
            <consortium name="EnsemblFungi"/>
        </authorList>
    </citation>
    <scope>IDENTIFICATION</scope>
    <source>
        <strain evidence="3">isolate 1-1 / race 1 (BBBD)</strain>
    </source>
</reference>
<evidence type="ECO:0000313" key="3">
    <source>
        <dbReference type="EnsemblFungi" id="PTTG_08204-t43_1-p1"/>
    </source>
</evidence>
<organism evidence="2">
    <name type="scientific">Puccinia triticina (isolate 1-1 / race 1 (BBBD))</name>
    <name type="common">Brown leaf rust fungus</name>
    <dbReference type="NCBI Taxonomy" id="630390"/>
    <lineage>
        <taxon>Eukaryota</taxon>
        <taxon>Fungi</taxon>
        <taxon>Dikarya</taxon>
        <taxon>Basidiomycota</taxon>
        <taxon>Pucciniomycotina</taxon>
        <taxon>Pucciniomycetes</taxon>
        <taxon>Pucciniales</taxon>
        <taxon>Pucciniaceae</taxon>
        <taxon>Puccinia</taxon>
    </lineage>
</organism>
<gene>
    <name evidence="2" type="ORF">PTTG_08204</name>
</gene>
<feature type="compositionally biased region" description="Acidic residues" evidence="1">
    <location>
        <begin position="125"/>
        <end position="136"/>
    </location>
</feature>
<feature type="region of interest" description="Disordered" evidence="1">
    <location>
        <begin position="117"/>
        <end position="139"/>
    </location>
</feature>
<protein>
    <submittedName>
        <fullName evidence="2 3">Uncharacterized protein</fullName>
    </submittedName>
</protein>
<dbReference type="EnsemblFungi" id="PTTG_08204-t43_1">
    <property type="protein sequence ID" value="PTTG_08204-t43_1-p1"/>
    <property type="gene ID" value="PTTG_08204"/>
</dbReference>
<dbReference type="AlphaFoldDB" id="A0A180G7D0"/>
<feature type="compositionally biased region" description="Basic and acidic residues" evidence="1">
    <location>
        <begin position="297"/>
        <end position="306"/>
    </location>
</feature>
<feature type="region of interest" description="Disordered" evidence="1">
    <location>
        <begin position="24"/>
        <end position="50"/>
    </location>
</feature>
<reference evidence="2" key="2">
    <citation type="submission" date="2016-05" db="EMBL/GenBank/DDBJ databases">
        <title>Comparative analysis highlights variable genome content of wheat rusts and divergence of the mating loci.</title>
        <authorList>
            <person name="Cuomo C.A."/>
            <person name="Bakkeren G."/>
            <person name="Szabo L."/>
            <person name="Khalil H."/>
            <person name="Joly D."/>
            <person name="Goldberg J."/>
            <person name="Young S."/>
            <person name="Zeng Q."/>
            <person name="Fellers J."/>
        </authorList>
    </citation>
    <scope>NUCLEOTIDE SEQUENCE [LARGE SCALE GENOMIC DNA]</scope>
    <source>
        <strain evidence="2">1-1 BBBD Race 1</strain>
    </source>
</reference>
<dbReference type="Proteomes" id="UP000005240">
    <property type="component" value="Unassembled WGS sequence"/>
</dbReference>
<evidence type="ECO:0000256" key="1">
    <source>
        <dbReference type="SAM" id="MobiDB-lite"/>
    </source>
</evidence>
<sequence>MVSDLAMRNLDEVVVVPCQLITDGHHEQDPKRKPARSRPGIRRHRTPTTHSTFRRAGILPSFCLDKLFMLPAPRFQDDRQKGRLSAEGFIGQLIKRLELVCSRHQIIFIDDARAPRAGGLTRQDDDAEQQLEDDDTERLRRPIVVDRSPIISIADFHAATGSHPAMPFNLFARMSRDVRHNCLINWVKDTLDLDVQAAQQEDQNNKNDALAIELNGDPTNLDPDPLQLPSGSESDEQSSLGDQDDSSSDTEQLFSFSDGDSDDQADPDPNESYVTTLNDADQNSSQESSEDEEKDELEDKKRKDQDQPLSLDNIDEDEEEQEERSDAHDSSDNSDSDSNGHDSQDEDAGEKTMSRLSGDLFDDGFSEDGSDSDGSDLGAAEEDLLRHAKKMKSLSKQIAQLEAENVAKKEWMMKGEPITSAPSTTRRRLGTPGEDIGHERDAQQQRRDESPLLDRVPDVYLPIRFGT</sequence>
<proteinExistence type="predicted"/>
<feature type="compositionally biased region" description="Basic and acidic residues" evidence="1">
    <location>
        <begin position="338"/>
        <end position="353"/>
    </location>
</feature>
<accession>A0A180G7D0</accession>
<dbReference type="EMBL" id="ADAS02000180">
    <property type="protein sequence ID" value="OAV88389.1"/>
    <property type="molecule type" value="Genomic_DNA"/>
</dbReference>
<feature type="compositionally biased region" description="Acidic residues" evidence="1">
    <location>
        <begin position="313"/>
        <end position="323"/>
    </location>
</feature>
<feature type="compositionally biased region" description="Acidic residues" evidence="1">
    <location>
        <begin position="259"/>
        <end position="269"/>
    </location>
</feature>